<dbReference type="Gene3D" id="3.40.640.10">
    <property type="entry name" value="Type I PLP-dependent aspartate aminotransferase-like (Major domain)"/>
    <property type="match status" value="1"/>
</dbReference>
<dbReference type="EMBL" id="GL349461">
    <property type="protein sequence ID" value="KNC50429.1"/>
    <property type="molecule type" value="Genomic_DNA"/>
</dbReference>
<dbReference type="UniPathway" id="UPA00528">
    <property type="reaction ID" value="UER00586"/>
</dbReference>
<dbReference type="Proteomes" id="UP000054408">
    <property type="component" value="Unassembled WGS sequence"/>
</dbReference>
<gene>
    <name evidence="8" type="ORF">AMSG_06925</name>
</gene>
<evidence type="ECO:0000256" key="2">
    <source>
        <dbReference type="ARBA" id="ARBA00011738"/>
    </source>
</evidence>
<dbReference type="FunFam" id="3.90.1150.10:FF:000010">
    <property type="entry name" value="Alanine aminotransferase 2"/>
    <property type="match status" value="1"/>
</dbReference>
<dbReference type="GO" id="GO:0042853">
    <property type="term" value="P:L-alanine catabolic process"/>
    <property type="evidence" value="ECO:0007669"/>
    <property type="project" value="UniProtKB-UniPathway"/>
</dbReference>
<dbReference type="Pfam" id="PF00155">
    <property type="entry name" value="Aminotran_1_2"/>
    <property type="match status" value="1"/>
</dbReference>
<proteinExistence type="inferred from homology"/>
<evidence type="ECO:0000259" key="7">
    <source>
        <dbReference type="Pfam" id="PF00155"/>
    </source>
</evidence>
<dbReference type="GO" id="GO:0008483">
    <property type="term" value="F:transaminase activity"/>
    <property type="evidence" value="ECO:0007669"/>
    <property type="project" value="UniProtKB-KW"/>
</dbReference>
<evidence type="ECO:0000256" key="5">
    <source>
        <dbReference type="ARBA" id="ARBA00022898"/>
    </source>
</evidence>
<dbReference type="eggNOG" id="KOG0258">
    <property type="taxonomic scope" value="Eukaryota"/>
</dbReference>
<evidence type="ECO:0000256" key="6">
    <source>
        <dbReference type="ARBA" id="ARBA00025785"/>
    </source>
</evidence>
<feature type="domain" description="Aminotransferase class I/classII large" evidence="7">
    <location>
        <begin position="134"/>
        <end position="500"/>
    </location>
</feature>
<accession>A0A0L0DDP3</accession>
<keyword evidence="4 8" id="KW-0808">Transferase</keyword>
<dbReference type="CDD" id="cd00609">
    <property type="entry name" value="AAT_like"/>
    <property type="match status" value="1"/>
</dbReference>
<dbReference type="SUPFAM" id="SSF53383">
    <property type="entry name" value="PLP-dependent transferases"/>
    <property type="match status" value="1"/>
</dbReference>
<organism evidence="8 9">
    <name type="scientific">Thecamonas trahens ATCC 50062</name>
    <dbReference type="NCBI Taxonomy" id="461836"/>
    <lineage>
        <taxon>Eukaryota</taxon>
        <taxon>Apusozoa</taxon>
        <taxon>Apusomonadida</taxon>
        <taxon>Apusomonadidae</taxon>
        <taxon>Thecamonas</taxon>
    </lineage>
</organism>
<dbReference type="OrthoDB" id="1732682at2759"/>
<evidence type="ECO:0000256" key="4">
    <source>
        <dbReference type="ARBA" id="ARBA00022679"/>
    </source>
</evidence>
<dbReference type="InterPro" id="IPR045088">
    <property type="entry name" value="ALAT1/2-like"/>
</dbReference>
<comment type="cofactor">
    <cofactor evidence="1">
        <name>pyridoxal 5'-phosphate</name>
        <dbReference type="ChEBI" id="CHEBI:597326"/>
    </cofactor>
</comment>
<keyword evidence="5" id="KW-0663">Pyridoxal phosphate</keyword>
<keyword evidence="9" id="KW-1185">Reference proteome</keyword>
<name>A0A0L0DDP3_THETB</name>
<dbReference type="InterPro" id="IPR015424">
    <property type="entry name" value="PyrdxlP-dep_Trfase"/>
</dbReference>
<comment type="subunit">
    <text evidence="2">Homodimer.</text>
</comment>
<keyword evidence="3 8" id="KW-0032">Aminotransferase</keyword>
<dbReference type="RefSeq" id="XP_013756969.1">
    <property type="nucleotide sequence ID" value="XM_013901515.1"/>
</dbReference>
<dbReference type="GeneID" id="25565985"/>
<dbReference type="FunFam" id="3.40.640.10:FF:000012">
    <property type="entry name" value="alanine aminotransferase 2"/>
    <property type="match status" value="1"/>
</dbReference>
<dbReference type="GO" id="GO:0030170">
    <property type="term" value="F:pyridoxal phosphate binding"/>
    <property type="evidence" value="ECO:0007669"/>
    <property type="project" value="InterPro"/>
</dbReference>
<sequence>MKKLKNYAKAFLPTTISMATQPPESLKTDWLTLPTSDQVFHPSNLNPHLVKMEYAVRGLLVQTAEKLEAQLRRGELDDAPFDKIVYCNIGNPQALDDIALTFIRQVLALVTYPGLIDAVRGGQISEELFPSDTVARAEDILASVPGGVGAYSHSMGIPYVRQKVAQFIEERDGYPSDPEAIFITDGASPGISTVIQSLIRGPNDGILLPVPQYPLYSATVAACGGTQVDYYLDEANGWSLDVAELDRAVTEAKANGVGPRALAVINPGNPTGQVMSANNIADVIQFCADHHLIVLADEVYQENVYDPDNKPFVSFKKALMDSAPGVRDRVELFSFHSVSKGMLGECGLRGGYMEAHNIHHDGMAQLYKNVSVSLCSNTIGQLTVGLMVDPPQLGDPSYHLYTKQYRKQYKSLKRRALALTDALNSMEGVSCKPASGAMYAFPQITLPAAVAAAASDLYMSPDTYYCLELLKGTGVCVVPGSGFGQVDGTYHFRTTFLPPEHELAKVGETVAKWHAEFMDKHRGS</sequence>
<dbReference type="PANTHER" id="PTHR11751">
    <property type="entry name" value="ALANINE AMINOTRANSFERASE"/>
    <property type="match status" value="1"/>
</dbReference>
<dbReference type="Gene3D" id="1.10.287.1970">
    <property type="match status" value="1"/>
</dbReference>
<dbReference type="InterPro" id="IPR004839">
    <property type="entry name" value="Aminotransferase_I/II_large"/>
</dbReference>
<dbReference type="Gene3D" id="3.90.1150.10">
    <property type="entry name" value="Aspartate Aminotransferase, domain 1"/>
    <property type="match status" value="1"/>
</dbReference>
<dbReference type="AlphaFoldDB" id="A0A0L0DDP3"/>
<reference evidence="8 9" key="1">
    <citation type="submission" date="2010-05" db="EMBL/GenBank/DDBJ databases">
        <title>The Genome Sequence of Thecamonas trahens ATCC 50062.</title>
        <authorList>
            <consortium name="The Broad Institute Genome Sequencing Platform"/>
            <person name="Russ C."/>
            <person name="Cuomo C."/>
            <person name="Shea T."/>
            <person name="Young S.K."/>
            <person name="Zeng Q."/>
            <person name="Koehrsen M."/>
            <person name="Haas B."/>
            <person name="Borodovsky M."/>
            <person name="Guigo R."/>
            <person name="Alvarado L."/>
            <person name="Berlin A."/>
            <person name="Bochicchio J."/>
            <person name="Borenstein D."/>
            <person name="Chapman S."/>
            <person name="Chen Z."/>
            <person name="Freedman E."/>
            <person name="Gellesch M."/>
            <person name="Goldberg J."/>
            <person name="Griggs A."/>
            <person name="Gujja S."/>
            <person name="Heilman E."/>
            <person name="Heiman D."/>
            <person name="Hepburn T."/>
            <person name="Howarth C."/>
            <person name="Jen D."/>
            <person name="Larson L."/>
            <person name="Mehta T."/>
            <person name="Park D."/>
            <person name="Pearson M."/>
            <person name="Roberts A."/>
            <person name="Saif S."/>
            <person name="Shenoy N."/>
            <person name="Sisk P."/>
            <person name="Stolte C."/>
            <person name="Sykes S."/>
            <person name="Thomson T."/>
            <person name="Walk T."/>
            <person name="White J."/>
            <person name="Yandava C."/>
            <person name="Burger G."/>
            <person name="Gray M.W."/>
            <person name="Holland P.W.H."/>
            <person name="King N."/>
            <person name="Lang F.B.F."/>
            <person name="Roger A.J."/>
            <person name="Ruiz-Trillo I."/>
            <person name="Lander E."/>
            <person name="Nusbaum C."/>
        </authorList>
    </citation>
    <scope>NUCLEOTIDE SEQUENCE [LARGE SCALE GENOMIC DNA]</scope>
    <source>
        <strain evidence="8 9">ATCC 50062</strain>
    </source>
</reference>
<evidence type="ECO:0000313" key="8">
    <source>
        <dbReference type="EMBL" id="KNC50429.1"/>
    </source>
</evidence>
<comment type="similarity">
    <text evidence="6">Belongs to the class-I pyridoxal-phosphate-dependent aminotransferase family. Alanine aminotransferase subfamily.</text>
</comment>
<dbReference type="STRING" id="461836.A0A0L0DDP3"/>
<evidence type="ECO:0000313" key="9">
    <source>
        <dbReference type="Proteomes" id="UP000054408"/>
    </source>
</evidence>
<protein>
    <submittedName>
        <fullName evidence="8">Alanine aminotransferase 2</fullName>
    </submittedName>
</protein>
<dbReference type="OMA" id="FGFECPP"/>
<dbReference type="InterPro" id="IPR015422">
    <property type="entry name" value="PyrdxlP-dep_Trfase_small"/>
</dbReference>
<dbReference type="PANTHER" id="PTHR11751:SF29">
    <property type="entry name" value="ALANINE TRANSAMINASE"/>
    <property type="match status" value="1"/>
</dbReference>
<dbReference type="InterPro" id="IPR015421">
    <property type="entry name" value="PyrdxlP-dep_Trfase_major"/>
</dbReference>
<evidence type="ECO:0000256" key="1">
    <source>
        <dbReference type="ARBA" id="ARBA00001933"/>
    </source>
</evidence>
<evidence type="ECO:0000256" key="3">
    <source>
        <dbReference type="ARBA" id="ARBA00022576"/>
    </source>
</evidence>